<sequence>DSHLYTKQEKDDSLNGDFETVRDDNENINLEFTSTYILRRTIAKRLFPTPPSSFFCPFRVKHPGGPFSSPSSFRRMKVDGASSEN</sequence>
<dbReference type="EMBL" id="JAVRJZ010000012">
    <property type="protein sequence ID" value="KAK2716083.1"/>
    <property type="molecule type" value="Genomic_DNA"/>
</dbReference>
<proteinExistence type="predicted"/>
<accession>A0AA88L225</accession>
<dbReference type="Proteomes" id="UP001187531">
    <property type="component" value="Unassembled WGS sequence"/>
</dbReference>
<evidence type="ECO:0000313" key="2">
    <source>
        <dbReference type="EMBL" id="KAK2716083.1"/>
    </source>
</evidence>
<evidence type="ECO:0000256" key="1">
    <source>
        <dbReference type="SAM" id="MobiDB-lite"/>
    </source>
</evidence>
<feature type="non-terminal residue" evidence="2">
    <location>
        <position position="85"/>
    </location>
</feature>
<comment type="caution">
    <text evidence="2">The sequence shown here is derived from an EMBL/GenBank/DDBJ whole genome shotgun (WGS) entry which is preliminary data.</text>
</comment>
<feature type="non-terminal residue" evidence="2">
    <location>
        <position position="1"/>
    </location>
</feature>
<protein>
    <submittedName>
        <fullName evidence="2">Uncharacterized protein</fullName>
    </submittedName>
</protein>
<feature type="region of interest" description="Disordered" evidence="1">
    <location>
        <begin position="65"/>
        <end position="85"/>
    </location>
</feature>
<organism evidence="2 3">
    <name type="scientific">Artemia franciscana</name>
    <name type="common">Brine shrimp</name>
    <name type="synonym">Artemia sanfranciscana</name>
    <dbReference type="NCBI Taxonomy" id="6661"/>
    <lineage>
        <taxon>Eukaryota</taxon>
        <taxon>Metazoa</taxon>
        <taxon>Ecdysozoa</taxon>
        <taxon>Arthropoda</taxon>
        <taxon>Crustacea</taxon>
        <taxon>Branchiopoda</taxon>
        <taxon>Anostraca</taxon>
        <taxon>Artemiidae</taxon>
        <taxon>Artemia</taxon>
    </lineage>
</organism>
<name>A0AA88L225_ARTSF</name>
<keyword evidence="3" id="KW-1185">Reference proteome</keyword>
<gene>
    <name evidence="2" type="ORF">QYM36_010603</name>
</gene>
<evidence type="ECO:0000313" key="3">
    <source>
        <dbReference type="Proteomes" id="UP001187531"/>
    </source>
</evidence>
<dbReference type="AlphaFoldDB" id="A0AA88L225"/>
<reference evidence="2" key="1">
    <citation type="submission" date="2023-07" db="EMBL/GenBank/DDBJ databases">
        <title>Chromosome-level genome assembly of Artemia franciscana.</title>
        <authorList>
            <person name="Jo E."/>
        </authorList>
    </citation>
    <scope>NUCLEOTIDE SEQUENCE</scope>
    <source>
        <tissue evidence="2">Whole body</tissue>
    </source>
</reference>